<feature type="region of interest" description="Disordered" evidence="1">
    <location>
        <begin position="41"/>
        <end position="62"/>
    </location>
</feature>
<dbReference type="RefSeq" id="WP_117189834.1">
    <property type="nucleotide sequence ID" value="NZ_NOWI01000020.1"/>
</dbReference>
<reference evidence="2 3" key="1">
    <citation type="submission" date="2017-07" db="EMBL/GenBank/DDBJ databases">
        <authorList>
            <person name="Sun Z.S."/>
            <person name="Albrecht U."/>
            <person name="Echele G."/>
            <person name="Lee C.C."/>
        </authorList>
    </citation>
    <scope>NUCLEOTIDE SEQUENCE [LARGE SCALE GENOMIC DNA]</scope>
    <source>
        <strain evidence="2 3">P16-029</strain>
    </source>
</reference>
<accession>A0A3E2D852</accession>
<organism evidence="2 3">
    <name type="scientific">Cutibacterium avidum</name>
    <dbReference type="NCBI Taxonomy" id="33010"/>
    <lineage>
        <taxon>Bacteria</taxon>
        <taxon>Bacillati</taxon>
        <taxon>Actinomycetota</taxon>
        <taxon>Actinomycetes</taxon>
        <taxon>Propionibacteriales</taxon>
        <taxon>Propionibacteriaceae</taxon>
        <taxon>Cutibacterium</taxon>
    </lineage>
</organism>
<protein>
    <submittedName>
        <fullName evidence="2">CopG family transcriptional regulator</fullName>
    </submittedName>
</protein>
<evidence type="ECO:0000256" key="1">
    <source>
        <dbReference type="SAM" id="MobiDB-lite"/>
    </source>
</evidence>
<dbReference type="Proteomes" id="UP000259211">
    <property type="component" value="Unassembled WGS sequence"/>
</dbReference>
<evidence type="ECO:0000313" key="2">
    <source>
        <dbReference type="EMBL" id="RFT41547.1"/>
    </source>
</evidence>
<dbReference type="SUPFAM" id="SSF47598">
    <property type="entry name" value="Ribbon-helix-helix"/>
    <property type="match status" value="1"/>
</dbReference>
<proteinExistence type="predicted"/>
<comment type="caution">
    <text evidence="2">The sequence shown here is derived from an EMBL/GenBank/DDBJ whole genome shotgun (WGS) entry which is preliminary data.</text>
</comment>
<dbReference type="GO" id="GO:0006355">
    <property type="term" value="P:regulation of DNA-templated transcription"/>
    <property type="evidence" value="ECO:0007669"/>
    <property type="project" value="InterPro"/>
</dbReference>
<dbReference type="AlphaFoldDB" id="A0A3E2D852"/>
<sequence length="100" mass="10666">MTDNLDGRLAAWAESDASISAPDQTCHGEAAAAAGRRAISWAGRPNTGERHATRQGSSPRRQLRLDARTSARFDVMAAETGRSPSGIRRTALVDYLDAAN</sequence>
<gene>
    <name evidence="2" type="ORF">CHT91_12370</name>
</gene>
<evidence type="ECO:0000313" key="3">
    <source>
        <dbReference type="Proteomes" id="UP000259211"/>
    </source>
</evidence>
<dbReference type="InterPro" id="IPR010985">
    <property type="entry name" value="Ribbon_hlx_hlx"/>
</dbReference>
<dbReference type="EMBL" id="NOWI01000020">
    <property type="protein sequence ID" value="RFT41547.1"/>
    <property type="molecule type" value="Genomic_DNA"/>
</dbReference>
<name>A0A3E2D852_9ACTN</name>